<protein>
    <recommendedName>
        <fullName evidence="11">Homeobox protein unc-4</fullName>
    </recommendedName>
</protein>
<dbReference type="CDD" id="cd00086">
    <property type="entry name" value="homeodomain"/>
    <property type="match status" value="1"/>
</dbReference>
<dbReference type="SUPFAM" id="SSF46689">
    <property type="entry name" value="Homeodomain-like"/>
    <property type="match status" value="1"/>
</dbReference>
<evidence type="ECO:0000259" key="15">
    <source>
        <dbReference type="PROSITE" id="PS50071"/>
    </source>
</evidence>
<dbReference type="GO" id="GO:0000981">
    <property type="term" value="F:DNA-binding transcription factor activity, RNA polymerase II-specific"/>
    <property type="evidence" value="ECO:0007669"/>
    <property type="project" value="InterPro"/>
</dbReference>
<dbReference type="InterPro" id="IPR017970">
    <property type="entry name" value="Homeobox_CS"/>
</dbReference>
<dbReference type="GO" id="GO:0030154">
    <property type="term" value="P:cell differentiation"/>
    <property type="evidence" value="ECO:0007669"/>
    <property type="project" value="UniProtKB-KW"/>
</dbReference>
<comment type="similarity">
    <text evidence="10">Belongs to the paired homeobox family. Unc-4 subfamily.</text>
</comment>
<dbReference type="PROSITE" id="PS50071">
    <property type="entry name" value="HOMEOBOX_2"/>
    <property type="match status" value="1"/>
</dbReference>
<dbReference type="FunFam" id="1.10.10.60:FF:000057">
    <property type="entry name" value="Short stature homeobox 2"/>
    <property type="match status" value="1"/>
</dbReference>
<keyword evidence="9 12" id="KW-0539">Nucleus</keyword>
<dbReference type="GO" id="GO:0007399">
    <property type="term" value="P:nervous system development"/>
    <property type="evidence" value="ECO:0007669"/>
    <property type="project" value="UniProtKB-KW"/>
</dbReference>
<feature type="compositionally biased region" description="Acidic residues" evidence="14">
    <location>
        <begin position="220"/>
        <end position="240"/>
    </location>
</feature>
<keyword evidence="4" id="KW-0524">Neurogenesis</keyword>
<dbReference type="GO" id="GO:0005634">
    <property type="term" value="C:nucleus"/>
    <property type="evidence" value="ECO:0007669"/>
    <property type="project" value="UniProtKB-SubCell"/>
</dbReference>
<keyword evidence="6 12" id="KW-0238">DNA-binding</keyword>
<evidence type="ECO:0000256" key="6">
    <source>
        <dbReference type="ARBA" id="ARBA00023125"/>
    </source>
</evidence>
<evidence type="ECO:0000256" key="13">
    <source>
        <dbReference type="RuleBase" id="RU000682"/>
    </source>
</evidence>
<comment type="subcellular location">
    <subcellularLocation>
        <location evidence="1 12 13">Nucleus</location>
    </subcellularLocation>
</comment>
<evidence type="ECO:0000256" key="12">
    <source>
        <dbReference type="PROSITE-ProRule" id="PRU00108"/>
    </source>
</evidence>
<evidence type="ECO:0000256" key="11">
    <source>
        <dbReference type="ARBA" id="ARBA00069290"/>
    </source>
</evidence>
<evidence type="ECO:0000256" key="7">
    <source>
        <dbReference type="ARBA" id="ARBA00023155"/>
    </source>
</evidence>
<dbReference type="InterPro" id="IPR001356">
    <property type="entry name" value="HD"/>
</dbReference>
<gene>
    <name evidence="16" type="ORF">LSAA_11661</name>
</gene>
<feature type="region of interest" description="Disordered" evidence="14">
    <location>
        <begin position="68"/>
        <end position="87"/>
    </location>
</feature>
<keyword evidence="17" id="KW-1185">Reference proteome</keyword>
<sequence length="306" mass="34317">MLDTRLTGLLLQHRSAQLAAAAHQGSSLLLLPDSPLLSPSNLNTNNNPFPPPLGLGFNGFAETSERLLAGSPSPSDDCDEDGKRRRSRTNFNSWQLDELERSFINCHYPDVFMREAIALRLDLKESRVAVWFQNRRAKWRKRDCTKKGPGRPAHNAQPQSCSGEPLSPQELFKRELQRKERKIMRQLEKQQKKLLSKGVNVDLQTLRIQYEERKLSGRLDEEDDDDEIDVEGGDFEDESESLSSPPHGPCLQLNNNNTLRSNSPPISMPPSLFLPLVKSSSTKSSSSKSGFSIDNLLANKISSHSS</sequence>
<dbReference type="GO" id="GO:1990837">
    <property type="term" value="F:sequence-specific double-stranded DNA binding"/>
    <property type="evidence" value="ECO:0007669"/>
    <property type="project" value="TreeGrafter"/>
</dbReference>
<feature type="compositionally biased region" description="Low complexity" evidence="14">
    <location>
        <begin position="278"/>
        <end position="289"/>
    </location>
</feature>
<dbReference type="SMART" id="SM00389">
    <property type="entry name" value="HOX"/>
    <property type="match status" value="1"/>
</dbReference>
<evidence type="ECO:0000256" key="8">
    <source>
        <dbReference type="ARBA" id="ARBA00023163"/>
    </source>
</evidence>
<feature type="DNA-binding region" description="Homeobox" evidence="12">
    <location>
        <begin position="84"/>
        <end position="143"/>
    </location>
</feature>
<dbReference type="OrthoDB" id="6159439at2759"/>
<dbReference type="PANTHER" id="PTHR46799:SF1">
    <property type="entry name" value="HOMEOBOX PROTEIN UNC-4 HOMOLOG"/>
    <property type="match status" value="1"/>
</dbReference>
<evidence type="ECO:0000256" key="5">
    <source>
        <dbReference type="ARBA" id="ARBA00023015"/>
    </source>
</evidence>
<feature type="domain" description="Homeobox" evidence="15">
    <location>
        <begin position="82"/>
        <end position="142"/>
    </location>
</feature>
<dbReference type="InterPro" id="IPR009057">
    <property type="entry name" value="Homeodomain-like_sf"/>
</dbReference>
<dbReference type="AlphaFoldDB" id="A0A7R8CYN2"/>
<evidence type="ECO:0000313" key="17">
    <source>
        <dbReference type="Proteomes" id="UP000675881"/>
    </source>
</evidence>
<organism evidence="16 17">
    <name type="scientific">Lepeophtheirus salmonis</name>
    <name type="common">Salmon louse</name>
    <name type="synonym">Caligus salmonis</name>
    <dbReference type="NCBI Taxonomy" id="72036"/>
    <lineage>
        <taxon>Eukaryota</taxon>
        <taxon>Metazoa</taxon>
        <taxon>Ecdysozoa</taxon>
        <taxon>Arthropoda</taxon>
        <taxon>Crustacea</taxon>
        <taxon>Multicrustacea</taxon>
        <taxon>Hexanauplia</taxon>
        <taxon>Copepoda</taxon>
        <taxon>Siphonostomatoida</taxon>
        <taxon>Caligidae</taxon>
        <taxon>Lepeophtheirus</taxon>
    </lineage>
</organism>
<proteinExistence type="inferred from homology"/>
<evidence type="ECO:0000256" key="10">
    <source>
        <dbReference type="ARBA" id="ARBA00038351"/>
    </source>
</evidence>
<dbReference type="Pfam" id="PF00046">
    <property type="entry name" value="Homeodomain"/>
    <property type="match status" value="1"/>
</dbReference>
<dbReference type="PROSITE" id="PS00027">
    <property type="entry name" value="HOMEOBOX_1"/>
    <property type="match status" value="1"/>
</dbReference>
<dbReference type="EMBL" id="HG994585">
    <property type="protein sequence ID" value="CAF2970517.1"/>
    <property type="molecule type" value="Genomic_DNA"/>
</dbReference>
<evidence type="ECO:0000256" key="1">
    <source>
        <dbReference type="ARBA" id="ARBA00004123"/>
    </source>
</evidence>
<accession>A0A7R8CYN2</accession>
<evidence type="ECO:0000313" key="16">
    <source>
        <dbReference type="EMBL" id="CAF2970517.1"/>
    </source>
</evidence>
<dbReference type="Gene3D" id="1.10.10.60">
    <property type="entry name" value="Homeodomain-like"/>
    <property type="match status" value="1"/>
</dbReference>
<feature type="region of interest" description="Disordered" evidence="14">
    <location>
        <begin position="142"/>
        <end position="168"/>
    </location>
</feature>
<keyword evidence="3" id="KW-0221">Differentiation</keyword>
<name>A0A7R8CYN2_LEPSM</name>
<dbReference type="PANTHER" id="PTHR46799">
    <property type="entry name" value="HOMEOBOX PROTEIN UNC-4 HOMOLOG"/>
    <property type="match status" value="1"/>
</dbReference>
<evidence type="ECO:0000256" key="2">
    <source>
        <dbReference type="ARBA" id="ARBA00022473"/>
    </source>
</evidence>
<feature type="region of interest" description="Disordered" evidence="14">
    <location>
        <begin position="216"/>
        <end position="291"/>
    </location>
</feature>
<evidence type="ECO:0000256" key="4">
    <source>
        <dbReference type="ARBA" id="ARBA00022902"/>
    </source>
</evidence>
<feature type="compositionally biased region" description="Polar residues" evidence="14">
    <location>
        <begin position="252"/>
        <end position="265"/>
    </location>
</feature>
<keyword evidence="7 12" id="KW-0371">Homeobox</keyword>
<evidence type="ECO:0000256" key="3">
    <source>
        <dbReference type="ARBA" id="ARBA00022782"/>
    </source>
</evidence>
<keyword evidence="8" id="KW-0804">Transcription</keyword>
<evidence type="ECO:0000256" key="14">
    <source>
        <dbReference type="SAM" id="MobiDB-lite"/>
    </source>
</evidence>
<dbReference type="Proteomes" id="UP000675881">
    <property type="component" value="Chromosome 6"/>
</dbReference>
<evidence type="ECO:0000256" key="9">
    <source>
        <dbReference type="ARBA" id="ARBA00023242"/>
    </source>
</evidence>
<reference evidence="16" key="1">
    <citation type="submission" date="2021-02" db="EMBL/GenBank/DDBJ databases">
        <authorList>
            <person name="Bekaert M."/>
        </authorList>
    </citation>
    <scope>NUCLEOTIDE SEQUENCE</scope>
    <source>
        <strain evidence="16">IoA-00</strain>
    </source>
</reference>
<keyword evidence="2" id="KW-0217">Developmental protein</keyword>
<keyword evidence="5" id="KW-0805">Transcription regulation</keyword>